<dbReference type="AlphaFoldDB" id="G3A536"/>
<evidence type="ECO:0000313" key="1">
    <source>
        <dbReference type="EMBL" id="CCA89050.1"/>
    </source>
</evidence>
<organism evidence="1">
    <name type="scientific">Ralstonia syzygii R24</name>
    <dbReference type="NCBI Taxonomy" id="907261"/>
    <lineage>
        <taxon>Bacteria</taxon>
        <taxon>Pseudomonadati</taxon>
        <taxon>Pseudomonadota</taxon>
        <taxon>Betaproteobacteria</taxon>
        <taxon>Burkholderiales</taxon>
        <taxon>Burkholderiaceae</taxon>
        <taxon>Ralstonia</taxon>
        <taxon>Ralstonia solanacearum species complex</taxon>
    </lineage>
</organism>
<reference evidence="1" key="2">
    <citation type="submission" date="2011-04" db="EMBL/GenBank/DDBJ databases">
        <authorList>
            <person name="Genoscope - CEA"/>
        </authorList>
    </citation>
    <scope>NUCLEOTIDE SEQUENCE</scope>
    <source>
        <strain evidence="1">R24</strain>
    </source>
</reference>
<reference evidence="1" key="1">
    <citation type="journal article" date="2011" name="PLoS ONE">
        <title>Ralstonia syzygii, the Blood Disease Bacterium and some Asian R. solanacearum strains form a single genomic species despite divergent lifestyles.</title>
        <authorList>
            <person name="Remenant B."/>
            <person name="de Cambiaire J.C."/>
            <person name="Cellier G."/>
            <person name="Jacobs J.M."/>
            <person name="Mangenot S."/>
            <person name="Barbe V."/>
            <person name="Lajus A."/>
            <person name="Vallenet D."/>
            <person name="Medigue C."/>
            <person name="Fegan M."/>
            <person name="Allen C."/>
            <person name="Prior P."/>
        </authorList>
    </citation>
    <scope>NUCLEOTIDE SEQUENCE</scope>
    <source>
        <strain evidence="1">R24</strain>
    </source>
</reference>
<sequence length="58" mass="6631">MRCGFCRTLGPTTKRSIMPHPSPAEDMSFHPKFDRIRWVDGETGDARLAAWRAATLKR</sequence>
<name>G3A536_9RALS</name>
<dbReference type="EMBL" id="FR854088">
    <property type="protein sequence ID" value="CCA89050.1"/>
    <property type="molecule type" value="Genomic_DNA"/>
</dbReference>
<accession>G3A536</accession>
<protein>
    <submittedName>
        <fullName evidence="1">Uncharacterized protein</fullName>
    </submittedName>
</protein>
<gene>
    <name evidence="1" type="ORF">RALSY_30815</name>
</gene>
<proteinExistence type="predicted"/>